<comment type="caution">
    <text evidence="4">The sequence shown here is derived from an EMBL/GenBank/DDBJ whole genome shotgun (WGS) entry which is preliminary data.</text>
</comment>
<dbReference type="Proteomes" id="UP001418222">
    <property type="component" value="Unassembled WGS sequence"/>
</dbReference>
<dbReference type="InterPro" id="IPR036236">
    <property type="entry name" value="Znf_C2H2_sf"/>
</dbReference>
<organism evidence="4 5">
    <name type="scientific">Platanthera zijinensis</name>
    <dbReference type="NCBI Taxonomy" id="2320716"/>
    <lineage>
        <taxon>Eukaryota</taxon>
        <taxon>Viridiplantae</taxon>
        <taxon>Streptophyta</taxon>
        <taxon>Embryophyta</taxon>
        <taxon>Tracheophyta</taxon>
        <taxon>Spermatophyta</taxon>
        <taxon>Magnoliopsida</taxon>
        <taxon>Liliopsida</taxon>
        <taxon>Asparagales</taxon>
        <taxon>Orchidaceae</taxon>
        <taxon>Orchidoideae</taxon>
        <taxon>Orchideae</taxon>
        <taxon>Orchidinae</taxon>
        <taxon>Platanthera</taxon>
    </lineage>
</organism>
<dbReference type="PROSITE" id="PS00028">
    <property type="entry name" value="ZINC_FINGER_C2H2_1"/>
    <property type="match status" value="1"/>
</dbReference>
<dbReference type="EMBL" id="JBBWWQ010000019">
    <property type="protein sequence ID" value="KAK8918886.1"/>
    <property type="molecule type" value="Genomic_DNA"/>
</dbReference>
<evidence type="ECO:0000256" key="1">
    <source>
        <dbReference type="PROSITE-ProRule" id="PRU00042"/>
    </source>
</evidence>
<accession>A0AAP0FW27</accession>
<proteinExistence type="predicted"/>
<dbReference type="Gene3D" id="3.30.160.60">
    <property type="entry name" value="Classic Zinc Finger"/>
    <property type="match status" value="1"/>
</dbReference>
<evidence type="ECO:0000313" key="5">
    <source>
        <dbReference type="Proteomes" id="UP001418222"/>
    </source>
</evidence>
<name>A0AAP0FW27_9ASPA</name>
<reference evidence="4 5" key="1">
    <citation type="journal article" date="2022" name="Nat. Plants">
        <title>Genomes of leafy and leafless Platanthera orchids illuminate the evolution of mycoheterotrophy.</title>
        <authorList>
            <person name="Li M.H."/>
            <person name="Liu K.W."/>
            <person name="Li Z."/>
            <person name="Lu H.C."/>
            <person name="Ye Q.L."/>
            <person name="Zhang D."/>
            <person name="Wang J.Y."/>
            <person name="Li Y.F."/>
            <person name="Zhong Z.M."/>
            <person name="Liu X."/>
            <person name="Yu X."/>
            <person name="Liu D.K."/>
            <person name="Tu X.D."/>
            <person name="Liu B."/>
            <person name="Hao Y."/>
            <person name="Liao X.Y."/>
            <person name="Jiang Y.T."/>
            <person name="Sun W.H."/>
            <person name="Chen J."/>
            <person name="Chen Y.Q."/>
            <person name="Ai Y."/>
            <person name="Zhai J.W."/>
            <person name="Wu S.S."/>
            <person name="Zhou Z."/>
            <person name="Hsiao Y.Y."/>
            <person name="Wu W.L."/>
            <person name="Chen Y.Y."/>
            <person name="Lin Y.F."/>
            <person name="Hsu J.L."/>
            <person name="Li C.Y."/>
            <person name="Wang Z.W."/>
            <person name="Zhao X."/>
            <person name="Zhong W.Y."/>
            <person name="Ma X.K."/>
            <person name="Ma L."/>
            <person name="Huang J."/>
            <person name="Chen G.Z."/>
            <person name="Huang M.Z."/>
            <person name="Huang L."/>
            <person name="Peng D.H."/>
            <person name="Luo Y.B."/>
            <person name="Zou S.Q."/>
            <person name="Chen S.P."/>
            <person name="Lan S."/>
            <person name="Tsai W.C."/>
            <person name="Van de Peer Y."/>
            <person name="Liu Z.J."/>
        </authorList>
    </citation>
    <scope>NUCLEOTIDE SEQUENCE [LARGE SCALE GENOMIC DNA]</scope>
    <source>
        <strain evidence="4">Lor287</strain>
    </source>
</reference>
<dbReference type="PANTHER" id="PTHR47593">
    <property type="entry name" value="ZINC FINGER PROTEIN 4-LIKE"/>
    <property type="match status" value="1"/>
</dbReference>
<feature type="domain" description="C2H2-type" evidence="3">
    <location>
        <begin position="57"/>
        <end position="84"/>
    </location>
</feature>
<gene>
    <name evidence="4" type="primary">ZFP7</name>
    <name evidence="4" type="ORF">KSP39_PZI021566</name>
</gene>
<protein>
    <submittedName>
        <fullName evidence="4">Zinc finger protein 7</fullName>
    </submittedName>
</protein>
<dbReference type="InterPro" id="IPR053266">
    <property type="entry name" value="Zinc_finger_protein_7"/>
</dbReference>
<dbReference type="InterPro" id="IPR013087">
    <property type="entry name" value="Znf_C2H2_type"/>
</dbReference>
<keyword evidence="5" id="KW-1185">Reference proteome</keyword>
<evidence type="ECO:0000256" key="2">
    <source>
        <dbReference type="SAM" id="MobiDB-lite"/>
    </source>
</evidence>
<keyword evidence="1" id="KW-0862">Zinc</keyword>
<keyword evidence="1" id="KW-0479">Metal-binding</keyword>
<dbReference type="GO" id="GO:0008270">
    <property type="term" value="F:zinc ion binding"/>
    <property type="evidence" value="ECO:0007669"/>
    <property type="project" value="UniProtKB-KW"/>
</dbReference>
<dbReference type="PROSITE" id="PS50157">
    <property type="entry name" value="ZINC_FINGER_C2H2_2"/>
    <property type="match status" value="1"/>
</dbReference>
<dbReference type="PANTHER" id="PTHR47593:SF8">
    <property type="entry name" value="OS12G0581900 PROTEIN"/>
    <property type="match status" value="1"/>
</dbReference>
<feature type="region of interest" description="Disordered" evidence="2">
    <location>
        <begin position="1"/>
        <end position="31"/>
    </location>
</feature>
<dbReference type="AlphaFoldDB" id="A0AAP0FW27"/>
<keyword evidence="1" id="KW-0863">Zinc-finger</keyword>
<evidence type="ECO:0000259" key="3">
    <source>
        <dbReference type="PROSITE" id="PS50157"/>
    </source>
</evidence>
<evidence type="ECO:0000313" key="4">
    <source>
        <dbReference type="EMBL" id="KAK8918886.1"/>
    </source>
</evidence>
<dbReference type="SUPFAM" id="SSF57667">
    <property type="entry name" value="beta-beta-alpha zinc fingers"/>
    <property type="match status" value="1"/>
</dbReference>
<sequence>MHFSRGGEGGGEEEEDGEISHGKSKKWLDLTLGRSNSAEAEEYSGSQSKPSSPPKVFSCNFCMRKFYSCQALGGHQNAHKRERGAAKRNRHQSQRMMTMTSAFPLFLQSLRAQPHSVAMRTPVEGGVAAAARFREARASWRPIVFDQAAGNIPWPGNFPMMSQDSELPQEGHKMDLNLKL</sequence>